<protein>
    <submittedName>
        <fullName evidence="1">Uncharacterized protein</fullName>
    </submittedName>
</protein>
<sequence>MRKDFEQIVSDIMEHLKNSGKSYYSEFYIGITNDARRRLFEEHHVLQNSWWIYRTATSVEEARRVERYFLDMGMRGGDGGGNETSTVVYCYAVTPKTVE</sequence>
<dbReference type="OrthoDB" id="1099692at2"/>
<dbReference type="EMBL" id="AGZP01000027">
    <property type="protein sequence ID" value="EKN07561.1"/>
    <property type="molecule type" value="Genomic_DNA"/>
</dbReference>
<evidence type="ECO:0000313" key="1">
    <source>
        <dbReference type="EMBL" id="EKN07561.1"/>
    </source>
</evidence>
<gene>
    <name evidence="1" type="ORF">HMPREF1077_02673</name>
</gene>
<dbReference type="RefSeq" id="WP_008157435.1">
    <property type="nucleotide sequence ID" value="NZ_JH976467.1"/>
</dbReference>
<dbReference type="HOGENOM" id="CLU_2317669_0_0_10"/>
<organism evidence="1 2">
    <name type="scientific">Parabacteroides johnsonii CL02T12C29</name>
    <dbReference type="NCBI Taxonomy" id="999419"/>
    <lineage>
        <taxon>Bacteria</taxon>
        <taxon>Pseudomonadati</taxon>
        <taxon>Bacteroidota</taxon>
        <taxon>Bacteroidia</taxon>
        <taxon>Bacteroidales</taxon>
        <taxon>Tannerellaceae</taxon>
        <taxon>Parabacteroides</taxon>
    </lineage>
</organism>
<accession>K5Z842</accession>
<proteinExistence type="predicted"/>
<dbReference type="AlphaFoldDB" id="K5Z842"/>
<dbReference type="Proteomes" id="UP000001218">
    <property type="component" value="Unassembled WGS sequence"/>
</dbReference>
<dbReference type="eggNOG" id="ENOG50343BU">
    <property type="taxonomic scope" value="Bacteria"/>
</dbReference>
<reference evidence="1 2" key="1">
    <citation type="submission" date="2012-02" db="EMBL/GenBank/DDBJ databases">
        <title>The Genome Sequence of Parabacteroides johnsonii CL02T12C29.</title>
        <authorList>
            <consortium name="The Broad Institute Genome Sequencing Platform"/>
            <person name="Earl A."/>
            <person name="Ward D."/>
            <person name="Feldgarden M."/>
            <person name="Gevers D."/>
            <person name="Zitomersky N.L."/>
            <person name="Coyne M.J."/>
            <person name="Comstock L.E."/>
            <person name="Young S.K."/>
            <person name="Zeng Q."/>
            <person name="Gargeya S."/>
            <person name="Fitzgerald M."/>
            <person name="Haas B."/>
            <person name="Abouelleil A."/>
            <person name="Alvarado L."/>
            <person name="Arachchi H.M."/>
            <person name="Berlin A."/>
            <person name="Chapman S.B."/>
            <person name="Gearin G."/>
            <person name="Goldberg J."/>
            <person name="Griggs A."/>
            <person name="Gujja S."/>
            <person name="Hansen M."/>
            <person name="Heiman D."/>
            <person name="Howarth C."/>
            <person name="Larimer J."/>
            <person name="Lui A."/>
            <person name="MacDonald P.J.P."/>
            <person name="McCowen C."/>
            <person name="Montmayeur A."/>
            <person name="Murphy C."/>
            <person name="Neiman D."/>
            <person name="Pearson M."/>
            <person name="Priest M."/>
            <person name="Roberts A."/>
            <person name="Saif S."/>
            <person name="Shea T."/>
            <person name="Sisk P."/>
            <person name="Stolte C."/>
            <person name="Sykes S."/>
            <person name="Wortman J."/>
            <person name="Nusbaum C."/>
            <person name="Birren B."/>
        </authorList>
    </citation>
    <scope>NUCLEOTIDE SEQUENCE [LARGE SCALE GENOMIC DNA]</scope>
    <source>
        <strain evidence="1 2">CL02T12C29</strain>
    </source>
</reference>
<evidence type="ECO:0000313" key="2">
    <source>
        <dbReference type="Proteomes" id="UP000001218"/>
    </source>
</evidence>
<name>K5Z842_9BACT</name>
<comment type="caution">
    <text evidence="1">The sequence shown here is derived from an EMBL/GenBank/DDBJ whole genome shotgun (WGS) entry which is preliminary data.</text>
</comment>